<proteinExistence type="predicted"/>
<keyword evidence="6" id="KW-1133">Transmembrane helix</keyword>
<organism evidence="14 15">
    <name type="scientific">Leersia perrieri</name>
    <dbReference type="NCBI Taxonomy" id="77586"/>
    <lineage>
        <taxon>Eukaryota</taxon>
        <taxon>Viridiplantae</taxon>
        <taxon>Streptophyta</taxon>
        <taxon>Embryophyta</taxon>
        <taxon>Tracheophyta</taxon>
        <taxon>Spermatophyta</taxon>
        <taxon>Magnoliopsida</taxon>
        <taxon>Liliopsida</taxon>
        <taxon>Poales</taxon>
        <taxon>Poaceae</taxon>
        <taxon>BOP clade</taxon>
        <taxon>Oryzoideae</taxon>
        <taxon>Oryzeae</taxon>
        <taxon>Oryzinae</taxon>
        <taxon>Leersia</taxon>
    </lineage>
</organism>
<evidence type="ECO:0000313" key="14">
    <source>
        <dbReference type="EnsemblPlants" id="LPERR03G19680.1"/>
    </source>
</evidence>
<comment type="subcellular location">
    <subcellularLocation>
        <location evidence="1">Membrane</location>
        <topology evidence="1">Multi-pass membrane protein</topology>
    </subcellularLocation>
</comment>
<evidence type="ECO:0000256" key="6">
    <source>
        <dbReference type="ARBA" id="ARBA00022989"/>
    </source>
</evidence>
<reference evidence="14 15" key="1">
    <citation type="submission" date="2012-08" db="EMBL/GenBank/DDBJ databases">
        <title>Oryza genome evolution.</title>
        <authorList>
            <person name="Wing R.A."/>
        </authorList>
    </citation>
    <scope>NUCLEOTIDE SEQUENCE</scope>
</reference>
<dbReference type="GO" id="GO:0051453">
    <property type="term" value="P:regulation of intracellular pH"/>
    <property type="evidence" value="ECO:0007669"/>
    <property type="project" value="TreeGrafter"/>
</dbReference>
<keyword evidence="2" id="KW-0813">Transport</keyword>
<sequence>MDSLESTLTVYDGFCNLRQIHRCSRTNIKAEHVPSNLETNLAINSVCTLQVLNQDETPLLYSLVFGGVVNDATSVVLFNAIQNFDLANFSSWTSKCLYHKKLYFGRHSTDREVSIMMLMAYLPYMLSELLDLSGILTVFFCGIVMSHHTQHNVTEFQGHNQVIIWWADLMRGAVSIVVAYNKREAEANSQQGKANQCQPGCPWPVGPCHSTCLQGYCLPRGAALDSTIP</sequence>
<dbReference type="PANTHER" id="PTHR10110">
    <property type="entry name" value="SODIUM/HYDROGEN EXCHANGER"/>
    <property type="match status" value="1"/>
</dbReference>
<dbReference type="AlphaFoldDB" id="A0A0D9VVQ5"/>
<dbReference type="InterPro" id="IPR018422">
    <property type="entry name" value="Cation/H_exchanger_CPA1"/>
</dbReference>
<keyword evidence="7" id="KW-0915">Sodium</keyword>
<dbReference type="GO" id="GO:0015386">
    <property type="term" value="F:potassium:proton antiporter activity"/>
    <property type="evidence" value="ECO:0007669"/>
    <property type="project" value="TreeGrafter"/>
</dbReference>
<evidence type="ECO:0000313" key="15">
    <source>
        <dbReference type="Proteomes" id="UP000032180"/>
    </source>
</evidence>
<feature type="domain" description="Cation/H+ exchanger transmembrane" evidence="13">
    <location>
        <begin position="106"/>
        <end position="153"/>
    </location>
</feature>
<reference evidence="15" key="2">
    <citation type="submission" date="2013-12" db="EMBL/GenBank/DDBJ databases">
        <authorList>
            <person name="Yu Y."/>
            <person name="Lee S."/>
            <person name="de Baynast K."/>
            <person name="Wissotski M."/>
            <person name="Liu L."/>
            <person name="Talag J."/>
            <person name="Goicoechea J."/>
            <person name="Angelova A."/>
            <person name="Jetty R."/>
            <person name="Kudrna D."/>
            <person name="Golser W."/>
            <person name="Rivera L."/>
            <person name="Zhang J."/>
            <person name="Wing R."/>
        </authorList>
    </citation>
    <scope>NUCLEOTIDE SEQUENCE</scope>
</reference>
<dbReference type="eggNOG" id="KOG1965">
    <property type="taxonomic scope" value="Eukaryota"/>
</dbReference>
<keyword evidence="4" id="KW-0812">Transmembrane</keyword>
<keyword evidence="3" id="KW-0633">Potassium transport</keyword>
<evidence type="ECO:0000256" key="9">
    <source>
        <dbReference type="ARBA" id="ARBA00023136"/>
    </source>
</evidence>
<evidence type="ECO:0000256" key="12">
    <source>
        <dbReference type="ARBA" id="ARBA00047912"/>
    </source>
</evidence>
<dbReference type="GO" id="GO:0015385">
    <property type="term" value="F:sodium:proton antiporter activity"/>
    <property type="evidence" value="ECO:0007669"/>
    <property type="project" value="InterPro"/>
</dbReference>
<dbReference type="GO" id="GO:0098719">
    <property type="term" value="P:sodium ion import across plasma membrane"/>
    <property type="evidence" value="ECO:0007669"/>
    <property type="project" value="TreeGrafter"/>
</dbReference>
<dbReference type="PANTHER" id="PTHR10110:SF117">
    <property type="entry name" value="SODIUM_HYDROGEN EXCHANGER 2"/>
    <property type="match status" value="1"/>
</dbReference>
<dbReference type="Gramene" id="LPERR03G19680.1">
    <property type="protein sequence ID" value="LPERR03G19680.1"/>
    <property type="gene ID" value="LPERR03G19680"/>
</dbReference>
<keyword evidence="5" id="KW-0630">Potassium</keyword>
<keyword evidence="10" id="KW-0739">Sodium transport</keyword>
<dbReference type="Proteomes" id="UP000032180">
    <property type="component" value="Chromosome 3"/>
</dbReference>
<keyword evidence="8" id="KW-0406">Ion transport</keyword>
<evidence type="ECO:0000256" key="3">
    <source>
        <dbReference type="ARBA" id="ARBA00022538"/>
    </source>
</evidence>
<evidence type="ECO:0000256" key="10">
    <source>
        <dbReference type="ARBA" id="ARBA00023201"/>
    </source>
</evidence>
<dbReference type="GO" id="GO:0005886">
    <property type="term" value="C:plasma membrane"/>
    <property type="evidence" value="ECO:0007669"/>
    <property type="project" value="TreeGrafter"/>
</dbReference>
<dbReference type="InterPro" id="IPR006153">
    <property type="entry name" value="Cation/H_exchanger_TM"/>
</dbReference>
<keyword evidence="15" id="KW-1185">Reference proteome</keyword>
<evidence type="ECO:0000256" key="8">
    <source>
        <dbReference type="ARBA" id="ARBA00023065"/>
    </source>
</evidence>
<evidence type="ECO:0000256" key="2">
    <source>
        <dbReference type="ARBA" id="ARBA00022448"/>
    </source>
</evidence>
<evidence type="ECO:0000259" key="13">
    <source>
        <dbReference type="Pfam" id="PF00999"/>
    </source>
</evidence>
<dbReference type="Pfam" id="PF00999">
    <property type="entry name" value="Na_H_Exchanger"/>
    <property type="match status" value="1"/>
</dbReference>
<comment type="catalytic activity">
    <reaction evidence="12">
        <text>K(+)(in) + H(+)(out) = K(+)(out) + H(+)(in)</text>
        <dbReference type="Rhea" id="RHEA:29467"/>
        <dbReference type="ChEBI" id="CHEBI:15378"/>
        <dbReference type="ChEBI" id="CHEBI:29103"/>
    </reaction>
</comment>
<accession>A0A0D9VVQ5</accession>
<dbReference type="EnsemblPlants" id="LPERR03G19680.1">
    <property type="protein sequence ID" value="LPERR03G19680.1"/>
    <property type="gene ID" value="LPERR03G19680"/>
</dbReference>
<protein>
    <recommendedName>
        <fullName evidence="13">Cation/H+ exchanger transmembrane domain-containing protein</fullName>
    </recommendedName>
</protein>
<name>A0A0D9VVQ5_9ORYZ</name>
<evidence type="ECO:0000256" key="7">
    <source>
        <dbReference type="ARBA" id="ARBA00023053"/>
    </source>
</evidence>
<dbReference type="HOGENOM" id="CLU_1211315_0_0_1"/>
<dbReference type="STRING" id="77586.A0A0D9VVQ5"/>
<evidence type="ECO:0000256" key="5">
    <source>
        <dbReference type="ARBA" id="ARBA00022958"/>
    </source>
</evidence>
<reference evidence="14" key="3">
    <citation type="submission" date="2015-04" db="UniProtKB">
        <authorList>
            <consortium name="EnsemblPlants"/>
        </authorList>
    </citation>
    <scope>IDENTIFICATION</scope>
</reference>
<evidence type="ECO:0000256" key="4">
    <source>
        <dbReference type="ARBA" id="ARBA00022692"/>
    </source>
</evidence>
<comment type="catalytic activity">
    <reaction evidence="11">
        <text>Na(+)(in) + H(+)(out) = Na(+)(out) + H(+)(in)</text>
        <dbReference type="Rhea" id="RHEA:29419"/>
        <dbReference type="ChEBI" id="CHEBI:15378"/>
        <dbReference type="ChEBI" id="CHEBI:29101"/>
    </reaction>
</comment>
<evidence type="ECO:0000256" key="1">
    <source>
        <dbReference type="ARBA" id="ARBA00004141"/>
    </source>
</evidence>
<keyword evidence="9" id="KW-0472">Membrane</keyword>
<evidence type="ECO:0000256" key="11">
    <source>
        <dbReference type="ARBA" id="ARBA00047524"/>
    </source>
</evidence>